<name>A0A0C1RBR9_9CYAN</name>
<dbReference type="SUPFAM" id="SSF111283">
    <property type="entry name" value="Putative modulator of DNA gyrase, PmbA/TldD"/>
    <property type="match status" value="1"/>
</dbReference>
<dbReference type="InterPro" id="IPR047657">
    <property type="entry name" value="PmbA"/>
</dbReference>
<dbReference type="Pfam" id="PF19289">
    <property type="entry name" value="PmbA_TldD_3rd"/>
    <property type="match status" value="1"/>
</dbReference>
<dbReference type="OrthoDB" id="440929at2"/>
<proteinExistence type="inferred from homology"/>
<comment type="similarity">
    <text evidence="1">Belongs to the peptidase U62 family.</text>
</comment>
<evidence type="ECO:0000313" key="6">
    <source>
        <dbReference type="Proteomes" id="UP000029738"/>
    </source>
</evidence>
<gene>
    <name evidence="5" type="ORF">DA73_0206405</name>
    <name evidence="4" type="ORF">DA73_0400022785</name>
</gene>
<feature type="domain" description="Metalloprotease TldD/E C-terminal" evidence="3">
    <location>
        <begin position="219"/>
        <end position="433"/>
    </location>
</feature>
<evidence type="ECO:0000259" key="3">
    <source>
        <dbReference type="Pfam" id="PF19289"/>
    </source>
</evidence>
<protein>
    <submittedName>
        <fullName evidence="5">Peptidase C69</fullName>
    </submittedName>
    <submittedName>
        <fullName evidence="4">TldD/PmbA family protein</fullName>
    </submittedName>
</protein>
<dbReference type="PANTHER" id="PTHR43421">
    <property type="entry name" value="METALLOPROTEASE PMBA"/>
    <property type="match status" value="1"/>
</dbReference>
<dbReference type="Pfam" id="PF01523">
    <property type="entry name" value="PmbA_TldD_1st"/>
    <property type="match status" value="1"/>
</dbReference>
<dbReference type="InterPro" id="IPR036059">
    <property type="entry name" value="TldD/PmbA_sf"/>
</dbReference>
<dbReference type="InterPro" id="IPR035068">
    <property type="entry name" value="TldD/PmbA_N"/>
</dbReference>
<keyword evidence="6" id="KW-1185">Reference proteome</keyword>
<dbReference type="AlphaFoldDB" id="A0A0C1RBR9"/>
<reference evidence="4" key="2">
    <citation type="submission" date="2019-11" db="EMBL/GenBank/DDBJ databases">
        <title>Improved Assembly of Tolypothrix boutellei genome.</title>
        <authorList>
            <person name="Sarangi A.N."/>
            <person name="Mukherjee M."/>
            <person name="Ghosh S."/>
            <person name="Singh D."/>
            <person name="Das A."/>
            <person name="Kant S."/>
            <person name="Prusty A."/>
            <person name="Tripathy S."/>
        </authorList>
    </citation>
    <scope>NUCLEOTIDE SEQUENCE</scope>
    <source>
        <strain evidence="4">VB521301</strain>
    </source>
</reference>
<dbReference type="EMBL" id="JHEG02000019">
    <property type="protein sequence ID" value="KIE13053.1"/>
    <property type="molecule type" value="Genomic_DNA"/>
</dbReference>
<sequence length="436" mass="48060">MEPQKLPQYSLAEQLLELSVKSGAEAAEVYQSLSLSRPVFFEANRLKQLETSQSEGTALRLWQNGRPGLAVAYGPVEPQALVERALALSQLNQQEIVELNGNYQPFYPDLGKSVSVEKLVEWGKEAIALIREHYPDVVCTGDWECDVETTRLVNTRGLDCHYTDTTLSCYIEAEWVRGDDFLSVADGEIKRNNLQPEKVAQQILQRLAWAKKNVPSPNGRVPVLFTSKAADMLWSTVQAALNGKRVLEKASPWGGRMGTLVVSPSLTLYQDPEAGPYSCPFDDEGTPTQPLVFIENGVLQNFYSDRTTGRQLGMPSTGNSFRPGLNSYPTPGLFNFLIQPGSGTLQELIQHLDRGLIVDQMLGGNTEMSGDFSINVDLGYLVQKGEVIGRIKDTMVAGNVYTVLKQLMELGSDAEWNGSCYTPSLIVEDLSSTGKQ</sequence>
<accession>A0A0C1RBR9</accession>
<feature type="domain" description="Metalloprotease TldD/E N-terminal" evidence="2">
    <location>
        <begin position="27"/>
        <end position="88"/>
    </location>
</feature>
<dbReference type="GO" id="GO:0005829">
    <property type="term" value="C:cytosol"/>
    <property type="evidence" value="ECO:0007669"/>
    <property type="project" value="TreeGrafter"/>
</dbReference>
<organism evidence="5">
    <name type="scientific">Tolypothrix bouteillei VB521301</name>
    <dbReference type="NCBI Taxonomy" id="1479485"/>
    <lineage>
        <taxon>Bacteria</taxon>
        <taxon>Bacillati</taxon>
        <taxon>Cyanobacteriota</taxon>
        <taxon>Cyanophyceae</taxon>
        <taxon>Nostocales</taxon>
        <taxon>Tolypothrichaceae</taxon>
        <taxon>Tolypothrix</taxon>
    </lineage>
</organism>
<evidence type="ECO:0000256" key="1">
    <source>
        <dbReference type="ARBA" id="ARBA00005836"/>
    </source>
</evidence>
<dbReference type="GO" id="GO:0008237">
    <property type="term" value="F:metallopeptidase activity"/>
    <property type="evidence" value="ECO:0007669"/>
    <property type="project" value="InterPro"/>
</dbReference>
<comment type="caution">
    <text evidence="5">The sequence shown here is derived from an EMBL/GenBank/DDBJ whole genome shotgun (WGS) entry which is preliminary data.</text>
</comment>
<dbReference type="RefSeq" id="WP_050045271.1">
    <property type="nucleotide sequence ID" value="NZ_JHEG04000001.1"/>
</dbReference>
<dbReference type="STRING" id="1479485.DA73_0206405"/>
<dbReference type="GO" id="GO:0006508">
    <property type="term" value="P:proteolysis"/>
    <property type="evidence" value="ECO:0007669"/>
    <property type="project" value="InterPro"/>
</dbReference>
<dbReference type="InterPro" id="IPR002510">
    <property type="entry name" value="Metalloprtase-TldD/E_N"/>
</dbReference>
<dbReference type="Proteomes" id="UP000029738">
    <property type="component" value="Unassembled WGS sequence"/>
</dbReference>
<dbReference type="Gene3D" id="3.30.2290.10">
    <property type="entry name" value="PmbA/TldD superfamily"/>
    <property type="match status" value="1"/>
</dbReference>
<evidence type="ECO:0000313" key="4">
    <source>
        <dbReference type="EMBL" id="KAF3887999.1"/>
    </source>
</evidence>
<evidence type="ECO:0000313" key="5">
    <source>
        <dbReference type="EMBL" id="KIE13053.1"/>
    </source>
</evidence>
<evidence type="ECO:0000259" key="2">
    <source>
        <dbReference type="Pfam" id="PF01523"/>
    </source>
</evidence>
<dbReference type="EMBL" id="JHEG04000001">
    <property type="protein sequence ID" value="KAF3887999.1"/>
    <property type="molecule type" value="Genomic_DNA"/>
</dbReference>
<dbReference type="PANTHER" id="PTHR43421:SF1">
    <property type="entry name" value="METALLOPROTEASE PMBA"/>
    <property type="match status" value="1"/>
</dbReference>
<reference evidence="5" key="1">
    <citation type="journal article" date="2015" name="Genome Announc.">
        <title>Draft Genome Sequence of Tolypothrix boutellei Strain VB521301.</title>
        <authorList>
            <person name="Chandrababunaidu M.M."/>
            <person name="Singh D."/>
            <person name="Sen D."/>
            <person name="Bhan S."/>
            <person name="Das S."/>
            <person name="Gupta A."/>
            <person name="Adhikary S.P."/>
            <person name="Tripathy S."/>
        </authorList>
    </citation>
    <scope>NUCLEOTIDE SEQUENCE</scope>
    <source>
        <strain evidence="5">VB521301</strain>
    </source>
</reference>
<dbReference type="InterPro" id="IPR045569">
    <property type="entry name" value="Metalloprtase-TldD/E_C"/>
</dbReference>